<dbReference type="eggNOG" id="arCOG01143">
    <property type="taxonomic scope" value="Archaea"/>
</dbReference>
<dbReference type="PANTHER" id="PTHR39339:SF1">
    <property type="entry name" value="CHAD DOMAIN-CONTAINING PROTEIN"/>
    <property type="match status" value="1"/>
</dbReference>
<dbReference type="InterPro" id="IPR029052">
    <property type="entry name" value="Metallo-depent_PP-like"/>
</dbReference>
<dbReference type="Proteomes" id="UP000006565">
    <property type="component" value="Chromosome"/>
</dbReference>
<feature type="domain" description="CHAD" evidence="1">
    <location>
        <begin position="9"/>
        <end position="384"/>
    </location>
</feature>
<dbReference type="CDD" id="cd00838">
    <property type="entry name" value="MPP_superfamily"/>
    <property type="match status" value="1"/>
</dbReference>
<dbReference type="KEGG" id="mpi:Mpet_1489"/>
<dbReference type="InterPro" id="IPR038186">
    <property type="entry name" value="CHAD_dom_sf"/>
</dbReference>
<dbReference type="eggNOG" id="arCOG05139">
    <property type="taxonomic scope" value="Archaea"/>
</dbReference>
<dbReference type="OrthoDB" id="9937at2157"/>
<keyword evidence="3" id="KW-1185">Reference proteome</keyword>
<organism evidence="2 3">
    <name type="scientific">Methanolacinia petrolearia (strain DSM 11571 / OCM 486 / SEBR 4847)</name>
    <name type="common">Methanoplanus petrolearius</name>
    <dbReference type="NCBI Taxonomy" id="679926"/>
    <lineage>
        <taxon>Archaea</taxon>
        <taxon>Methanobacteriati</taxon>
        <taxon>Methanobacteriota</taxon>
        <taxon>Stenosarchaea group</taxon>
        <taxon>Methanomicrobia</taxon>
        <taxon>Methanomicrobiales</taxon>
        <taxon>Methanomicrobiaceae</taxon>
        <taxon>Methanolacinia</taxon>
    </lineage>
</organism>
<dbReference type="InterPro" id="IPR007899">
    <property type="entry name" value="CHAD_dom"/>
</dbReference>
<dbReference type="EMBL" id="CP002117">
    <property type="protein sequence ID" value="ADN36247.1"/>
    <property type="molecule type" value="Genomic_DNA"/>
</dbReference>
<dbReference type="SMART" id="SM00880">
    <property type="entry name" value="CHAD"/>
    <property type="match status" value="1"/>
</dbReference>
<dbReference type="Gene3D" id="1.40.20.10">
    <property type="entry name" value="CHAD domain"/>
    <property type="match status" value="2"/>
</dbReference>
<dbReference type="PANTHER" id="PTHR39339">
    <property type="entry name" value="SLR1444 PROTEIN"/>
    <property type="match status" value="1"/>
</dbReference>
<accession>E1RG12</accession>
<evidence type="ECO:0000259" key="1">
    <source>
        <dbReference type="PROSITE" id="PS51708"/>
    </source>
</evidence>
<dbReference type="RefSeq" id="WP_013329424.1">
    <property type="nucleotide sequence ID" value="NC_014507.1"/>
</dbReference>
<dbReference type="PROSITE" id="PS51708">
    <property type="entry name" value="CHAD"/>
    <property type="match status" value="1"/>
</dbReference>
<dbReference type="STRING" id="679926.Mpet_1489"/>
<dbReference type="AlphaFoldDB" id="E1RG12"/>
<sequence precursor="true">MSGKYKCPDKGYCLYAAEYMTSLLSALAAETEGVKYSDDIEYVHRCRVATRRLRAAMSVFEECFPKKEFGVWLKQIKGITGSLGEARDLDVQVDFLKGFLSSEEQHGSKVFFIAGDAAGKTNQANVSETAIIPVYSEEDDDRAGVSVVSRIVNFFRHIFSPGTVEDKNGETALAPEYNFRASDPYTAGIECLITRLEQKRKSIQPEVIKSIESFEKSKTAEKMGTYLRAMIVEADLNQTDIHSPYSFEKAFYNITLAEEGLYWYERFLKDPSLVKRHHEMRISAKKFRYTIETYSGLYEGELKDQIKVMKKLQDYLGDMHDCDVWAAFLDDFIDEERKRNIEFFGNDRFFMFVLPGLNFLKENRISKRTELYTKLLEYWDGMKKEHFREDLGSVISLPLQSSLNRIIDSSPEDSPIHIALIGDVHANLPALEAVLADAKERGAAAVINTGDFIGYGAFPDQTVSKIRAEHIISVIGNYDLSVLKSKTKKKSLPKNRHKRFAMEWAYKELSDENKRYLKLLPKNLSLMVKGMSLYVTHGSPDSIKDYINETTPDDLLRSYISGTGADFIITGHTHTQYAKKIDDTWFINTGSVGRPDDGDPRACYAMLSLNPFSLYHVRVPYDVERAVEEIYRKNLPESFARIFREGKPLDIIMYSD</sequence>
<protein>
    <submittedName>
        <fullName evidence="2">CHAD domain containing protein</fullName>
    </submittedName>
</protein>
<dbReference type="Pfam" id="PF05235">
    <property type="entry name" value="CHAD"/>
    <property type="match status" value="1"/>
</dbReference>
<dbReference type="Gene3D" id="3.60.21.10">
    <property type="match status" value="1"/>
</dbReference>
<evidence type="ECO:0000313" key="3">
    <source>
        <dbReference type="Proteomes" id="UP000006565"/>
    </source>
</evidence>
<evidence type="ECO:0000313" key="2">
    <source>
        <dbReference type="EMBL" id="ADN36247.1"/>
    </source>
</evidence>
<dbReference type="InterPro" id="IPR024654">
    <property type="entry name" value="Calcineurin-like_PHP_lpxH"/>
</dbReference>
<proteinExistence type="predicted"/>
<dbReference type="SUPFAM" id="SSF56300">
    <property type="entry name" value="Metallo-dependent phosphatases"/>
    <property type="match status" value="1"/>
</dbReference>
<gene>
    <name evidence="2" type="ordered locus">Mpet_1489</name>
</gene>
<dbReference type="Pfam" id="PF12850">
    <property type="entry name" value="Metallophos_2"/>
    <property type="match status" value="1"/>
</dbReference>
<reference evidence="2 3" key="1">
    <citation type="journal article" date="2010" name="Stand. Genomic Sci.">
        <title>Complete genome sequence of Methanoplanus petrolearius type strain (SEBR 4847).</title>
        <authorList>
            <person name="Brambilla E."/>
            <person name="Djao O.D."/>
            <person name="Daligault H."/>
            <person name="Lapidus A."/>
            <person name="Lucas S."/>
            <person name="Hammon N."/>
            <person name="Nolan M."/>
            <person name="Tice H."/>
            <person name="Cheng J.F."/>
            <person name="Han C."/>
            <person name="Tapia R."/>
            <person name="Goodwin L."/>
            <person name="Pitluck S."/>
            <person name="Liolios K."/>
            <person name="Ivanova N."/>
            <person name="Mavromatis K."/>
            <person name="Mikhailova N."/>
            <person name="Pati A."/>
            <person name="Chen A."/>
            <person name="Palaniappan K."/>
            <person name="Land M."/>
            <person name="Hauser L."/>
            <person name="Chang Y.J."/>
            <person name="Jeffries C.D."/>
            <person name="Rohde M."/>
            <person name="Spring S."/>
            <person name="Sikorski J."/>
            <person name="Goker M."/>
            <person name="Woyke T."/>
            <person name="Bristow J."/>
            <person name="Eisen J.A."/>
            <person name="Markowitz V."/>
            <person name="Hugenholtz P."/>
            <person name="Kyrpides N.C."/>
            <person name="Klenk H.P."/>
        </authorList>
    </citation>
    <scope>NUCLEOTIDE SEQUENCE [LARGE SCALE GENOMIC DNA]</scope>
    <source>
        <strain evidence="3">DSM 11571 / OCM 486 / SEBR 4847</strain>
    </source>
</reference>
<name>E1RG12_METP4</name>
<dbReference type="HOGENOM" id="CLU_417771_0_0_2"/>
<dbReference type="GeneID" id="9743959"/>